<gene>
    <name evidence="1" type="ORF">NCTC12264_00749</name>
</gene>
<evidence type="ECO:0000313" key="1">
    <source>
        <dbReference type="EMBL" id="SUX26521.1"/>
    </source>
</evidence>
<proteinExistence type="predicted"/>
<protein>
    <submittedName>
        <fullName evidence="1">Uncharacterized protein</fullName>
    </submittedName>
</protein>
<dbReference type="AlphaFoldDB" id="A0A381EHN5"/>
<dbReference type="EMBL" id="UFUZ01000001">
    <property type="protein sequence ID" value="SUX26521.1"/>
    <property type="molecule type" value="Genomic_DNA"/>
</dbReference>
<dbReference type="RefSeq" id="WP_004275115.1">
    <property type="nucleotide sequence ID" value="NZ_JANKIR010000002.1"/>
</dbReference>
<name>A0A381EHN5_CAMUP</name>
<accession>A0A381EHN5</accession>
<evidence type="ECO:0000313" key="2">
    <source>
        <dbReference type="Proteomes" id="UP000254161"/>
    </source>
</evidence>
<reference evidence="1 2" key="1">
    <citation type="submission" date="2018-06" db="EMBL/GenBank/DDBJ databases">
        <authorList>
            <consortium name="Pathogen Informatics"/>
            <person name="Doyle S."/>
        </authorList>
    </citation>
    <scope>NUCLEOTIDE SEQUENCE [LARGE SCALE GENOMIC DNA]</scope>
    <source>
        <strain evidence="1 2">NCTC12264</strain>
    </source>
</reference>
<organism evidence="1 2">
    <name type="scientific">Campylobacter upsaliensis</name>
    <dbReference type="NCBI Taxonomy" id="28080"/>
    <lineage>
        <taxon>Bacteria</taxon>
        <taxon>Pseudomonadati</taxon>
        <taxon>Campylobacterota</taxon>
        <taxon>Epsilonproteobacteria</taxon>
        <taxon>Campylobacterales</taxon>
        <taxon>Campylobacteraceae</taxon>
        <taxon>Campylobacter</taxon>
    </lineage>
</organism>
<sequence>MAFDKEKSLRVKYLRNLEKFANSAINGLKKEDFDQQKFQERMLKNSKFFKENEAVFLNSSYTKNLESFVNACLDFNRSKEDLLSLANALDKQKKQSGKKEKHKNYLKDFND</sequence>
<dbReference type="Proteomes" id="UP000254161">
    <property type="component" value="Unassembled WGS sequence"/>
</dbReference>